<dbReference type="Proteomes" id="UP000279259">
    <property type="component" value="Unassembled WGS sequence"/>
</dbReference>
<keyword evidence="1" id="KW-0479">Metal-binding</keyword>
<dbReference type="AlphaFoldDB" id="A0A427XTL9"/>
<feature type="region of interest" description="Disordered" evidence="2">
    <location>
        <begin position="1"/>
        <end position="24"/>
    </location>
</feature>
<sequence length="384" mass="41297">MPVPVTPPTLHIPAIDLSPSSSQTDSERASILRSALATVGFLHVLNPSPSLTRSHVRDIFAAGSSLFDIPLSDKEAVGFDVDTGAGYTSMMGQTTGDKSKRLRGDLKESFSIGPNTAVSIPQSNAHSDPTIVNRLEEFREACFETGLRLLDLFTIALKTPDDDPAYFRGKHSYGNNESLRLIHYPAFPRASADEQGAQTKATGWEDLRIGDKDIRAGAHQDFGSATLLFQSPPGEDGTDTAVEGLEIFVVREDGDAEAPDGSGRKGWWVPTPKPEGVSEGGSILVNVGVSMEIWSGTQFRATWHRVVCPNPPDLEPGQVLPGRKSVVFFMIPNHDVLLTPIDASGRPAVAEGCISSGDFFKLRMARSYGKDEGAQPAPAMQAVR</sequence>
<reference evidence="4 5" key="1">
    <citation type="submission" date="2018-11" db="EMBL/GenBank/DDBJ databases">
        <title>Genome sequence of Saitozyma podzolica DSM 27192.</title>
        <authorList>
            <person name="Aliyu H."/>
            <person name="Gorte O."/>
            <person name="Ochsenreither K."/>
        </authorList>
    </citation>
    <scope>NUCLEOTIDE SEQUENCE [LARGE SCALE GENOMIC DNA]</scope>
    <source>
        <strain evidence="4 5">DSM 27192</strain>
    </source>
</reference>
<comment type="caution">
    <text evidence="4">The sequence shown here is derived from an EMBL/GenBank/DDBJ whole genome shotgun (WGS) entry which is preliminary data.</text>
</comment>
<protein>
    <recommendedName>
        <fullName evidence="3">Fe2OG dioxygenase domain-containing protein</fullName>
    </recommendedName>
</protein>
<dbReference type="Pfam" id="PF03171">
    <property type="entry name" value="2OG-FeII_Oxy"/>
    <property type="match status" value="1"/>
</dbReference>
<evidence type="ECO:0000313" key="4">
    <source>
        <dbReference type="EMBL" id="RSH82184.1"/>
    </source>
</evidence>
<dbReference type="InterPro" id="IPR044861">
    <property type="entry name" value="IPNS-like_FE2OG_OXY"/>
</dbReference>
<comment type="similarity">
    <text evidence="1">Belongs to the iron/ascorbate-dependent oxidoreductase family.</text>
</comment>
<dbReference type="STRING" id="1890683.A0A427XTL9"/>
<evidence type="ECO:0000256" key="1">
    <source>
        <dbReference type="RuleBase" id="RU003682"/>
    </source>
</evidence>
<gene>
    <name evidence="4" type="ORF">EHS25_006117</name>
</gene>
<feature type="domain" description="Fe2OG dioxygenase" evidence="3">
    <location>
        <begin position="175"/>
        <end position="332"/>
    </location>
</feature>
<dbReference type="InterPro" id="IPR050231">
    <property type="entry name" value="Iron_ascorbate_oxido_reductase"/>
</dbReference>
<organism evidence="4 5">
    <name type="scientific">Saitozyma podzolica</name>
    <dbReference type="NCBI Taxonomy" id="1890683"/>
    <lineage>
        <taxon>Eukaryota</taxon>
        <taxon>Fungi</taxon>
        <taxon>Dikarya</taxon>
        <taxon>Basidiomycota</taxon>
        <taxon>Agaricomycotina</taxon>
        <taxon>Tremellomycetes</taxon>
        <taxon>Tremellales</taxon>
        <taxon>Trimorphomycetaceae</taxon>
        <taxon>Saitozyma</taxon>
    </lineage>
</organism>
<name>A0A427XTL9_9TREE</name>
<dbReference type="InterPro" id="IPR026992">
    <property type="entry name" value="DIOX_N"/>
</dbReference>
<dbReference type="EMBL" id="RSCD01000028">
    <property type="protein sequence ID" value="RSH82184.1"/>
    <property type="molecule type" value="Genomic_DNA"/>
</dbReference>
<dbReference type="Gene3D" id="2.60.120.330">
    <property type="entry name" value="B-lactam Antibiotic, Isopenicillin N Synthase, Chain"/>
    <property type="match status" value="1"/>
</dbReference>
<dbReference type="GO" id="GO:0016491">
    <property type="term" value="F:oxidoreductase activity"/>
    <property type="evidence" value="ECO:0007669"/>
    <property type="project" value="UniProtKB-KW"/>
</dbReference>
<dbReference type="GO" id="GO:0046872">
    <property type="term" value="F:metal ion binding"/>
    <property type="evidence" value="ECO:0007669"/>
    <property type="project" value="UniProtKB-KW"/>
</dbReference>
<dbReference type="PROSITE" id="PS51471">
    <property type="entry name" value="FE2OG_OXY"/>
    <property type="match status" value="1"/>
</dbReference>
<dbReference type="InterPro" id="IPR027443">
    <property type="entry name" value="IPNS-like_sf"/>
</dbReference>
<dbReference type="SUPFAM" id="SSF51197">
    <property type="entry name" value="Clavaminate synthase-like"/>
    <property type="match status" value="1"/>
</dbReference>
<dbReference type="PANTHER" id="PTHR47990">
    <property type="entry name" value="2-OXOGLUTARATE (2OG) AND FE(II)-DEPENDENT OXYGENASE SUPERFAMILY PROTEIN-RELATED"/>
    <property type="match status" value="1"/>
</dbReference>
<dbReference type="Pfam" id="PF14226">
    <property type="entry name" value="DIOX_N"/>
    <property type="match status" value="1"/>
</dbReference>
<dbReference type="OrthoDB" id="406156at2759"/>
<keyword evidence="1" id="KW-0408">Iron</keyword>
<dbReference type="InterPro" id="IPR005123">
    <property type="entry name" value="Oxoglu/Fe-dep_dioxygenase_dom"/>
</dbReference>
<evidence type="ECO:0000313" key="5">
    <source>
        <dbReference type="Proteomes" id="UP000279259"/>
    </source>
</evidence>
<keyword evidence="1" id="KW-0560">Oxidoreductase</keyword>
<accession>A0A427XTL9</accession>
<evidence type="ECO:0000256" key="2">
    <source>
        <dbReference type="SAM" id="MobiDB-lite"/>
    </source>
</evidence>
<evidence type="ECO:0000259" key="3">
    <source>
        <dbReference type="PROSITE" id="PS51471"/>
    </source>
</evidence>
<keyword evidence="5" id="KW-1185">Reference proteome</keyword>
<proteinExistence type="inferred from homology"/>